<feature type="compositionally biased region" description="Basic and acidic residues" evidence="1">
    <location>
        <begin position="408"/>
        <end position="446"/>
    </location>
</feature>
<reference evidence="2 3" key="1">
    <citation type="journal article" date="2018" name="Cell">
        <title>The Chara Genome: Secondary Complexity and Implications for Plant Terrestrialization.</title>
        <authorList>
            <person name="Nishiyama T."/>
            <person name="Sakayama H."/>
            <person name="Vries J.D."/>
            <person name="Buschmann H."/>
            <person name="Saint-Marcoux D."/>
            <person name="Ullrich K.K."/>
            <person name="Haas F.B."/>
            <person name="Vanderstraeten L."/>
            <person name="Becker D."/>
            <person name="Lang D."/>
            <person name="Vosolsobe S."/>
            <person name="Rombauts S."/>
            <person name="Wilhelmsson P.K.I."/>
            <person name="Janitza P."/>
            <person name="Kern R."/>
            <person name="Heyl A."/>
            <person name="Rumpler F."/>
            <person name="Villalobos L.I.A.C."/>
            <person name="Clay J.M."/>
            <person name="Skokan R."/>
            <person name="Toyoda A."/>
            <person name="Suzuki Y."/>
            <person name="Kagoshima H."/>
            <person name="Schijlen E."/>
            <person name="Tajeshwar N."/>
            <person name="Catarino B."/>
            <person name="Hetherington A.J."/>
            <person name="Saltykova A."/>
            <person name="Bonnot C."/>
            <person name="Breuninger H."/>
            <person name="Symeonidi A."/>
            <person name="Radhakrishnan G.V."/>
            <person name="Van Nieuwerburgh F."/>
            <person name="Deforce D."/>
            <person name="Chang C."/>
            <person name="Karol K.G."/>
            <person name="Hedrich R."/>
            <person name="Ulvskov P."/>
            <person name="Glockner G."/>
            <person name="Delwiche C.F."/>
            <person name="Petrasek J."/>
            <person name="Van de Peer Y."/>
            <person name="Friml J."/>
            <person name="Beilby M."/>
            <person name="Dolan L."/>
            <person name="Kohara Y."/>
            <person name="Sugano S."/>
            <person name="Fujiyama A."/>
            <person name="Delaux P.-M."/>
            <person name="Quint M."/>
            <person name="TheiBen G."/>
            <person name="Hagemann M."/>
            <person name="Harholt J."/>
            <person name="Dunand C."/>
            <person name="Zachgo S."/>
            <person name="Langdale J."/>
            <person name="Maumus F."/>
            <person name="Straeten D.V.D."/>
            <person name="Gould S.B."/>
            <person name="Rensing S.A."/>
        </authorList>
    </citation>
    <scope>NUCLEOTIDE SEQUENCE [LARGE SCALE GENOMIC DNA]</scope>
    <source>
        <strain evidence="2 3">S276</strain>
    </source>
</reference>
<gene>
    <name evidence="2" type="ORF">CBR_g46279</name>
</gene>
<feature type="compositionally biased region" description="Basic and acidic residues" evidence="1">
    <location>
        <begin position="253"/>
        <end position="265"/>
    </location>
</feature>
<feature type="compositionally biased region" description="Basic and acidic residues" evidence="1">
    <location>
        <begin position="381"/>
        <end position="393"/>
    </location>
</feature>
<organism evidence="2 3">
    <name type="scientific">Chara braunii</name>
    <name type="common">Braun's stonewort</name>
    <dbReference type="NCBI Taxonomy" id="69332"/>
    <lineage>
        <taxon>Eukaryota</taxon>
        <taxon>Viridiplantae</taxon>
        <taxon>Streptophyta</taxon>
        <taxon>Charophyceae</taxon>
        <taxon>Charales</taxon>
        <taxon>Characeae</taxon>
        <taxon>Chara</taxon>
    </lineage>
</organism>
<dbReference type="Gramene" id="GBG64733">
    <property type="protein sequence ID" value="GBG64733"/>
    <property type="gene ID" value="CBR_g46279"/>
</dbReference>
<dbReference type="EMBL" id="BFEA01000053">
    <property type="protein sequence ID" value="GBG64733.1"/>
    <property type="molecule type" value="Genomic_DNA"/>
</dbReference>
<feature type="compositionally biased region" description="Basic and acidic residues" evidence="1">
    <location>
        <begin position="130"/>
        <end position="207"/>
    </location>
</feature>
<evidence type="ECO:0000313" key="2">
    <source>
        <dbReference type="EMBL" id="GBG64733.1"/>
    </source>
</evidence>
<feature type="region of interest" description="Disordered" evidence="1">
    <location>
        <begin position="130"/>
        <end position="446"/>
    </location>
</feature>
<sequence>MNENQLYEWNKAMSYKYYWIRVLHVPISVLPHLKGAAKKAFGSVLSSSVAFADPVAPDLWTICFDMALAARLKYKRHLVVDMGDYGFVELEVACTDSPWCCKCRRFFHSDSDPSCPRNANYKEALTKVTKEKEVKEKPKEKEGGEKVIEKESEKEEGEKETEDKEGKGKGLEEKERTDGQEKVTDDREMGKAVKGKDKGVGEKEGGKNHPHPNPPMGRGKKKKTPSLPKAGSESRRYKLNWRKKKVLTQPPEKSTKETSGLDKGVETAGVSRAKLEKVEEGGKKEENEDVRMTVREDGGSREGLGKGEDKDLEEGSHLRIGDHRSQGNDPLERGESVVPDSQVLTPGLDGGQGGMPLTENPSAELETKSVSPAGLGIGLLSKEKVEEEGKQEENENVQMTEREEEGSREEIGKGAAKDLDKEEGAHLRNEDHQSQGKDLMEKGERLIPDSQVITPDLNGGNPDQGAMLLIENPFADLQIKSVPPSGLGKGPLTMEKSNRGMTLNLVFNALEEANT</sequence>
<proteinExistence type="predicted"/>
<feature type="compositionally biased region" description="Basic and acidic residues" evidence="1">
    <location>
        <begin position="273"/>
        <end position="335"/>
    </location>
</feature>
<comment type="caution">
    <text evidence="2">The sequence shown here is derived from an EMBL/GenBank/DDBJ whole genome shotgun (WGS) entry which is preliminary data.</text>
</comment>
<evidence type="ECO:0000256" key="1">
    <source>
        <dbReference type="SAM" id="MobiDB-lite"/>
    </source>
</evidence>
<feature type="compositionally biased region" description="Basic residues" evidence="1">
    <location>
        <begin position="237"/>
        <end position="246"/>
    </location>
</feature>
<evidence type="ECO:0000313" key="3">
    <source>
        <dbReference type="Proteomes" id="UP000265515"/>
    </source>
</evidence>
<keyword evidence="3" id="KW-1185">Reference proteome</keyword>
<name>A0A388K458_CHABU</name>
<dbReference type="AlphaFoldDB" id="A0A388K458"/>
<protein>
    <submittedName>
        <fullName evidence="2">Uncharacterized protein</fullName>
    </submittedName>
</protein>
<dbReference type="Proteomes" id="UP000265515">
    <property type="component" value="Unassembled WGS sequence"/>
</dbReference>
<accession>A0A388K458</accession>